<accession>A0A5J4ZLC0</accession>
<evidence type="ECO:0008006" key="4">
    <source>
        <dbReference type="Google" id="ProtNLM"/>
    </source>
</evidence>
<name>A0A5J4ZLC0_9ASTE</name>
<dbReference type="PANTHER" id="PTHR34222">
    <property type="entry name" value="GAG_PRE-INTEGRS DOMAIN-CONTAINING PROTEIN"/>
    <property type="match status" value="1"/>
</dbReference>
<gene>
    <name evidence="2" type="ORF">F0562_015795</name>
</gene>
<dbReference type="OrthoDB" id="1729627at2759"/>
<keyword evidence="3" id="KW-1185">Reference proteome</keyword>
<protein>
    <recommendedName>
        <fullName evidence="4">CCHC-type domain-containing protein</fullName>
    </recommendedName>
</protein>
<dbReference type="Proteomes" id="UP000325577">
    <property type="component" value="Linkage Group LG7"/>
</dbReference>
<organism evidence="2 3">
    <name type="scientific">Nyssa sinensis</name>
    <dbReference type="NCBI Taxonomy" id="561372"/>
    <lineage>
        <taxon>Eukaryota</taxon>
        <taxon>Viridiplantae</taxon>
        <taxon>Streptophyta</taxon>
        <taxon>Embryophyta</taxon>
        <taxon>Tracheophyta</taxon>
        <taxon>Spermatophyta</taxon>
        <taxon>Magnoliopsida</taxon>
        <taxon>eudicotyledons</taxon>
        <taxon>Gunneridae</taxon>
        <taxon>Pentapetalae</taxon>
        <taxon>asterids</taxon>
        <taxon>Cornales</taxon>
        <taxon>Nyssaceae</taxon>
        <taxon>Nyssa</taxon>
    </lineage>
</organism>
<sequence length="306" mass="33776">MLLMEPFPSAAKMYSLVQQEEKQQEIHFLSTHVPDVTALNTVAKPNNFYPNRIVVGNNRPSPGGENRPSSSNRKPKYHCDHCGRDGHSNERCFKIIGYLPKRSNSSNSSSKPGNKVASFVITQEQYDKLLAMLSSGNINPSSHLAGIFSFRDVPRSSAPPSTVIPLLVHDNGNFDFFPHPSPPVPNGHVDILNNSAPANLDVVDDDPPPITEPASTHAHASVPLPSLVLPPRRRRQPPYLADYLCSSATHGASSLSSDSSLKANYFPNLLPSVLLFLVYTILYMEYIKYTIFFVSPYEGGHQNQQL</sequence>
<reference evidence="2 3" key="1">
    <citation type="submission" date="2019-09" db="EMBL/GenBank/DDBJ databases">
        <title>A chromosome-level genome assembly of the Chinese tupelo Nyssa sinensis.</title>
        <authorList>
            <person name="Yang X."/>
            <person name="Kang M."/>
            <person name="Yang Y."/>
            <person name="Xiong H."/>
            <person name="Wang M."/>
            <person name="Zhang Z."/>
            <person name="Wang Z."/>
            <person name="Wu H."/>
            <person name="Ma T."/>
            <person name="Liu J."/>
            <person name="Xi Z."/>
        </authorList>
    </citation>
    <scope>NUCLEOTIDE SEQUENCE [LARGE SCALE GENOMIC DNA]</scope>
    <source>
        <strain evidence="2">J267</strain>
        <tissue evidence="2">Leaf</tissue>
    </source>
</reference>
<dbReference type="AlphaFoldDB" id="A0A5J4ZLC0"/>
<proteinExistence type="predicted"/>
<evidence type="ECO:0000256" key="1">
    <source>
        <dbReference type="SAM" id="MobiDB-lite"/>
    </source>
</evidence>
<feature type="region of interest" description="Disordered" evidence="1">
    <location>
        <begin position="50"/>
        <end position="77"/>
    </location>
</feature>
<evidence type="ECO:0000313" key="3">
    <source>
        <dbReference type="Proteomes" id="UP000325577"/>
    </source>
</evidence>
<evidence type="ECO:0000313" key="2">
    <source>
        <dbReference type="EMBL" id="KAA8518322.1"/>
    </source>
</evidence>
<dbReference type="PANTHER" id="PTHR34222:SF99">
    <property type="entry name" value="PROTEIN, PUTATIVE-RELATED"/>
    <property type="match status" value="1"/>
</dbReference>
<dbReference type="EMBL" id="CM018050">
    <property type="protein sequence ID" value="KAA8518322.1"/>
    <property type="molecule type" value="Genomic_DNA"/>
</dbReference>